<protein>
    <recommendedName>
        <fullName evidence="12">Beta-xylanase</fullName>
        <ecNumber evidence="12">3.2.1.8</ecNumber>
    </recommendedName>
</protein>
<evidence type="ECO:0000313" key="15">
    <source>
        <dbReference type="EMBL" id="KAJ3982374.1"/>
    </source>
</evidence>
<evidence type="ECO:0000256" key="9">
    <source>
        <dbReference type="ARBA" id="ARBA00023295"/>
    </source>
</evidence>
<feature type="active site" description="Nucleophile" evidence="11">
    <location>
        <position position="295"/>
    </location>
</feature>
<comment type="pathway">
    <text evidence="3">Glycan degradation; xylan degradation.</text>
</comment>
<evidence type="ECO:0000256" key="12">
    <source>
        <dbReference type="RuleBase" id="RU361174"/>
    </source>
</evidence>
<keyword evidence="7 12" id="KW-0378">Hydrolase</keyword>
<dbReference type="InterPro" id="IPR031158">
    <property type="entry name" value="GH10_AS"/>
</dbReference>
<dbReference type="Proteomes" id="UP001163850">
    <property type="component" value="Unassembled WGS sequence"/>
</dbReference>
<evidence type="ECO:0000259" key="14">
    <source>
        <dbReference type="PROSITE" id="PS51760"/>
    </source>
</evidence>
<dbReference type="EC" id="3.2.1.8" evidence="12"/>
<dbReference type="PROSITE" id="PS00591">
    <property type="entry name" value="GH10_1"/>
    <property type="match status" value="1"/>
</dbReference>
<dbReference type="Pfam" id="PF00331">
    <property type="entry name" value="Glyco_hydro_10"/>
    <property type="match status" value="1"/>
</dbReference>
<evidence type="ECO:0000256" key="7">
    <source>
        <dbReference type="ARBA" id="ARBA00022801"/>
    </source>
</evidence>
<evidence type="ECO:0000256" key="10">
    <source>
        <dbReference type="ARBA" id="ARBA00023326"/>
    </source>
</evidence>
<dbReference type="Gene3D" id="3.20.20.80">
    <property type="entry name" value="Glycosidases"/>
    <property type="match status" value="1"/>
</dbReference>
<feature type="signal peptide" evidence="13">
    <location>
        <begin position="1"/>
        <end position="22"/>
    </location>
</feature>
<evidence type="ECO:0000256" key="8">
    <source>
        <dbReference type="ARBA" id="ARBA00023277"/>
    </source>
</evidence>
<evidence type="ECO:0000313" key="16">
    <source>
        <dbReference type="Proteomes" id="UP001163850"/>
    </source>
</evidence>
<dbReference type="PANTHER" id="PTHR31490:SF35">
    <property type="entry name" value="ENDO-1,4-BETA-XYLANASE"/>
    <property type="match status" value="1"/>
</dbReference>
<evidence type="ECO:0000256" key="3">
    <source>
        <dbReference type="ARBA" id="ARBA00004851"/>
    </source>
</evidence>
<keyword evidence="6" id="KW-0858">Xylan degradation</keyword>
<dbReference type="InterPro" id="IPR001000">
    <property type="entry name" value="GH10_dom"/>
</dbReference>
<dbReference type="GO" id="GO:0045493">
    <property type="term" value="P:xylan catabolic process"/>
    <property type="evidence" value="ECO:0007669"/>
    <property type="project" value="UniProtKB-KW"/>
</dbReference>
<sequence length="376" mass="40419">MKAFVVHSTFVSLLAWITLTFALPQAGSSTVTAKARAATSTARSNTAAKAAGKLYFGSATDNPFLDEDATYKAILSDNTLFGQLSPENAMKWDATEPEQGVFTFTNGDVIVALAQANGQIMRGHNTVWGSQLPSWVSDSGFDNATLISVMQNHVSTVIGHYKGQIQLGCCQWYNACSIIHLFAQLTVYAEPFNDDGTLASNVFFETIGPTYIDLALQAARAADPDAKLYINDFNIEGEGVKATAMANLVSDLKSRGIPIDGIGLESHFILGEIPTTLQAQMEAFTALGVEVAVTELDIRMTLPETDALLAQQQTDFQNVVSACTAVADCVGVTVWEYTDKYSWVPSTFAGQGDADPWDENLEMKPAYDGIIAGFSS</sequence>
<feature type="domain" description="GH10" evidence="14">
    <location>
        <begin position="59"/>
        <end position="373"/>
    </location>
</feature>
<dbReference type="PANTHER" id="PTHR31490">
    <property type="entry name" value="GLYCOSYL HYDROLASE"/>
    <property type="match status" value="1"/>
</dbReference>
<dbReference type="PRINTS" id="PR00134">
    <property type="entry name" value="GLHYDRLASE10"/>
</dbReference>
<feature type="chain" id="PRO_5041212272" description="Beta-xylanase" evidence="13">
    <location>
        <begin position="23"/>
        <end position="376"/>
    </location>
</feature>
<dbReference type="SUPFAM" id="SSF51445">
    <property type="entry name" value="(Trans)glycosidases"/>
    <property type="match status" value="1"/>
</dbReference>
<dbReference type="GO" id="GO:0005576">
    <property type="term" value="C:extracellular region"/>
    <property type="evidence" value="ECO:0007669"/>
    <property type="project" value="UniProtKB-SubCell"/>
</dbReference>
<keyword evidence="8 12" id="KW-0119">Carbohydrate metabolism</keyword>
<evidence type="ECO:0000256" key="2">
    <source>
        <dbReference type="ARBA" id="ARBA00004613"/>
    </source>
</evidence>
<evidence type="ECO:0000256" key="13">
    <source>
        <dbReference type="SAM" id="SignalP"/>
    </source>
</evidence>
<evidence type="ECO:0000256" key="4">
    <source>
        <dbReference type="ARBA" id="ARBA00007495"/>
    </source>
</evidence>
<keyword evidence="5" id="KW-0964">Secreted</keyword>
<keyword evidence="10 12" id="KW-0624">Polysaccharide degradation</keyword>
<dbReference type="GO" id="GO:0031176">
    <property type="term" value="F:endo-1,4-beta-xylanase activity"/>
    <property type="evidence" value="ECO:0007669"/>
    <property type="project" value="UniProtKB-EC"/>
</dbReference>
<dbReference type="PROSITE" id="PS51760">
    <property type="entry name" value="GH10_2"/>
    <property type="match status" value="1"/>
</dbReference>
<reference evidence="15" key="1">
    <citation type="submission" date="2022-08" db="EMBL/GenBank/DDBJ databases">
        <authorList>
            <consortium name="DOE Joint Genome Institute"/>
            <person name="Min B."/>
            <person name="Riley R."/>
            <person name="Sierra-Patev S."/>
            <person name="Naranjo-Ortiz M."/>
            <person name="Looney B."/>
            <person name="Konkel Z."/>
            <person name="Slot J.C."/>
            <person name="Sakamoto Y."/>
            <person name="Steenwyk J.L."/>
            <person name="Rokas A."/>
            <person name="Carro J."/>
            <person name="Camarero S."/>
            <person name="Ferreira P."/>
            <person name="Molpeceres G."/>
            <person name="Ruiz-Duenas F.J."/>
            <person name="Serrano A."/>
            <person name="Henrissat B."/>
            <person name="Drula E."/>
            <person name="Hughes K.W."/>
            <person name="Mata J.L."/>
            <person name="Ishikawa N.K."/>
            <person name="Vargas-Isla R."/>
            <person name="Ushijima S."/>
            <person name="Smith C.A."/>
            <person name="Ahrendt S."/>
            <person name="Andreopoulos W."/>
            <person name="He G."/>
            <person name="Labutti K."/>
            <person name="Lipzen A."/>
            <person name="Ng V."/>
            <person name="Sandor L."/>
            <person name="Barry K."/>
            <person name="Martinez A.T."/>
            <person name="Xiao Y."/>
            <person name="Gibbons J.G."/>
            <person name="Terashima K."/>
            <person name="Hibbett D.S."/>
            <person name="Grigoriev I.V."/>
        </authorList>
    </citation>
    <scope>NUCLEOTIDE SEQUENCE</scope>
    <source>
        <strain evidence="15">TFB7829</strain>
    </source>
</reference>
<proteinExistence type="inferred from homology"/>
<evidence type="ECO:0000256" key="1">
    <source>
        <dbReference type="ARBA" id="ARBA00000681"/>
    </source>
</evidence>
<evidence type="ECO:0000256" key="11">
    <source>
        <dbReference type="PROSITE-ProRule" id="PRU10061"/>
    </source>
</evidence>
<keyword evidence="13" id="KW-0732">Signal</keyword>
<gene>
    <name evidence="15" type="ORF">F5890DRAFT_375874</name>
</gene>
<dbReference type="InterPro" id="IPR017853">
    <property type="entry name" value="GH"/>
</dbReference>
<comment type="catalytic activity">
    <reaction evidence="1 12">
        <text>Endohydrolysis of (1-&gt;4)-beta-D-xylosidic linkages in xylans.</text>
        <dbReference type="EC" id="3.2.1.8"/>
    </reaction>
</comment>
<keyword evidence="9 12" id="KW-0326">Glycosidase</keyword>
<organism evidence="15 16">
    <name type="scientific">Lentinula detonsa</name>
    <dbReference type="NCBI Taxonomy" id="2804962"/>
    <lineage>
        <taxon>Eukaryota</taxon>
        <taxon>Fungi</taxon>
        <taxon>Dikarya</taxon>
        <taxon>Basidiomycota</taxon>
        <taxon>Agaricomycotina</taxon>
        <taxon>Agaricomycetes</taxon>
        <taxon>Agaricomycetidae</taxon>
        <taxon>Agaricales</taxon>
        <taxon>Marasmiineae</taxon>
        <taxon>Omphalotaceae</taxon>
        <taxon>Lentinula</taxon>
    </lineage>
</organism>
<dbReference type="SMART" id="SM00633">
    <property type="entry name" value="Glyco_10"/>
    <property type="match status" value="1"/>
</dbReference>
<dbReference type="AlphaFoldDB" id="A0AA38UQR0"/>
<dbReference type="EMBL" id="MU802065">
    <property type="protein sequence ID" value="KAJ3982374.1"/>
    <property type="molecule type" value="Genomic_DNA"/>
</dbReference>
<evidence type="ECO:0000256" key="6">
    <source>
        <dbReference type="ARBA" id="ARBA00022651"/>
    </source>
</evidence>
<comment type="similarity">
    <text evidence="4 12">Belongs to the glycosyl hydrolase 10 (cellulase F) family.</text>
</comment>
<accession>A0AA38UQR0</accession>
<evidence type="ECO:0000256" key="5">
    <source>
        <dbReference type="ARBA" id="ARBA00022525"/>
    </source>
</evidence>
<comment type="caution">
    <text evidence="15">The sequence shown here is derived from an EMBL/GenBank/DDBJ whole genome shotgun (WGS) entry which is preliminary data.</text>
</comment>
<name>A0AA38UQR0_9AGAR</name>
<dbReference type="InterPro" id="IPR044846">
    <property type="entry name" value="GH10"/>
</dbReference>
<comment type="subcellular location">
    <subcellularLocation>
        <location evidence="2">Secreted</location>
    </subcellularLocation>
</comment>